<reference evidence="1" key="1">
    <citation type="journal article" date="2015" name="Nature">
        <title>Complex archaea that bridge the gap between prokaryotes and eukaryotes.</title>
        <authorList>
            <person name="Spang A."/>
            <person name="Saw J.H."/>
            <person name="Jorgensen S.L."/>
            <person name="Zaremba-Niedzwiedzka K."/>
            <person name="Martijn J."/>
            <person name="Lind A.E."/>
            <person name="van Eijk R."/>
            <person name="Schleper C."/>
            <person name="Guy L."/>
            <person name="Ettema T.J."/>
        </authorList>
    </citation>
    <scope>NUCLEOTIDE SEQUENCE</scope>
</reference>
<comment type="caution">
    <text evidence="1">The sequence shown here is derived from an EMBL/GenBank/DDBJ whole genome shotgun (WGS) entry which is preliminary data.</text>
</comment>
<evidence type="ECO:0000313" key="1">
    <source>
        <dbReference type="EMBL" id="KKK92862.1"/>
    </source>
</evidence>
<organism evidence="1">
    <name type="scientific">marine sediment metagenome</name>
    <dbReference type="NCBI Taxonomy" id="412755"/>
    <lineage>
        <taxon>unclassified sequences</taxon>
        <taxon>metagenomes</taxon>
        <taxon>ecological metagenomes</taxon>
    </lineage>
</organism>
<gene>
    <name evidence="1" type="ORF">LCGC14_2698690</name>
</gene>
<dbReference type="EMBL" id="LAZR01048025">
    <property type="protein sequence ID" value="KKK92862.1"/>
    <property type="molecule type" value="Genomic_DNA"/>
</dbReference>
<accession>A0A0F8ZGE0</accession>
<name>A0A0F8ZGE0_9ZZZZ</name>
<proteinExistence type="predicted"/>
<protein>
    <submittedName>
        <fullName evidence="1">Uncharacterized protein</fullName>
    </submittedName>
</protein>
<sequence length="128" mass="14321">MTSTILTGPEMQKQIWTRLREYALGTEYGRLDGKCARFMIHGGREWKVFVNLSDQFRPSSIRTNFGFMLVPPGTLLAQSGGALSAKREAVIIRIDPTAPTSIYDLDVMAKLLEDLERACNKKRVKAGT</sequence>
<dbReference type="AlphaFoldDB" id="A0A0F8ZGE0"/>